<accession>A0A561SAJ3</accession>
<evidence type="ECO:0008006" key="4">
    <source>
        <dbReference type="Google" id="ProtNLM"/>
    </source>
</evidence>
<dbReference type="EMBL" id="VIWT01000007">
    <property type="protein sequence ID" value="TWF71857.1"/>
    <property type="molecule type" value="Genomic_DNA"/>
</dbReference>
<evidence type="ECO:0000256" key="1">
    <source>
        <dbReference type="SAM" id="SignalP"/>
    </source>
</evidence>
<proteinExistence type="predicted"/>
<name>A0A561SAJ3_9ACTN</name>
<comment type="caution">
    <text evidence="2">The sequence shown here is derived from an EMBL/GenBank/DDBJ whole genome shotgun (WGS) entry which is preliminary data.</text>
</comment>
<dbReference type="PROSITE" id="PS51257">
    <property type="entry name" value="PROKAR_LIPOPROTEIN"/>
    <property type="match status" value="1"/>
</dbReference>
<feature type="signal peptide" evidence="1">
    <location>
        <begin position="1"/>
        <end position="27"/>
    </location>
</feature>
<gene>
    <name evidence="2" type="ORF">FHX73_1754</name>
</gene>
<protein>
    <recommendedName>
        <fullName evidence="4">Spore-associated protein A</fullName>
    </recommendedName>
</protein>
<keyword evidence="3" id="KW-1185">Reference proteome</keyword>
<dbReference type="Proteomes" id="UP000317940">
    <property type="component" value="Unassembled WGS sequence"/>
</dbReference>
<dbReference type="RefSeq" id="WP_145911420.1">
    <property type="nucleotide sequence ID" value="NZ_BAAAMZ010000001.1"/>
</dbReference>
<keyword evidence="1" id="KW-0732">Signal</keyword>
<evidence type="ECO:0000313" key="3">
    <source>
        <dbReference type="Proteomes" id="UP000317940"/>
    </source>
</evidence>
<evidence type="ECO:0000313" key="2">
    <source>
        <dbReference type="EMBL" id="TWF71857.1"/>
    </source>
</evidence>
<dbReference type="OrthoDB" id="1099523at2"/>
<dbReference type="AlphaFoldDB" id="A0A561SAJ3"/>
<sequence length="152" mass="15649">MKKLAPIIAVLLFATGMAAFTTGSAQAATGCSGTLIDTYPAYNGGTVWANVYLYYDSSTGDNCAVTQSTSAGGYGVSKPMNVYLTRCNETTQSNTCTTSSVNQTVHDAGNYAYYAGPVSINAAGHCILVSGEETYDGVTVSADSHPIASHCG</sequence>
<reference evidence="2 3" key="1">
    <citation type="submission" date="2019-06" db="EMBL/GenBank/DDBJ databases">
        <title>Sequencing the genomes of 1000 actinobacteria strains.</title>
        <authorList>
            <person name="Klenk H.-P."/>
        </authorList>
    </citation>
    <scope>NUCLEOTIDE SEQUENCE [LARGE SCALE GENOMIC DNA]</scope>
    <source>
        <strain evidence="2 3">DSM 44826</strain>
    </source>
</reference>
<feature type="chain" id="PRO_5022151602" description="Spore-associated protein A" evidence="1">
    <location>
        <begin position="28"/>
        <end position="152"/>
    </location>
</feature>
<organism evidence="2 3">
    <name type="scientific">Kitasatospora viridis</name>
    <dbReference type="NCBI Taxonomy" id="281105"/>
    <lineage>
        <taxon>Bacteria</taxon>
        <taxon>Bacillati</taxon>
        <taxon>Actinomycetota</taxon>
        <taxon>Actinomycetes</taxon>
        <taxon>Kitasatosporales</taxon>
        <taxon>Streptomycetaceae</taxon>
        <taxon>Kitasatospora</taxon>
    </lineage>
</organism>